<dbReference type="EMBL" id="JH660640">
    <property type="protein sequence ID" value="EIM30033.1"/>
    <property type="molecule type" value="Genomic_DNA"/>
</dbReference>
<dbReference type="HOGENOM" id="CLU_512565_0_0_5"/>
<dbReference type="AlphaFoldDB" id="I4Z1E1"/>
<dbReference type="Proteomes" id="UP000003947">
    <property type="component" value="Unassembled WGS sequence"/>
</dbReference>
<name>I4Z1E1_9HYPH</name>
<dbReference type="Gene3D" id="3.40.50.1820">
    <property type="entry name" value="alpha/beta hydrolase"/>
    <property type="match status" value="1"/>
</dbReference>
<accession>I4Z1E1</accession>
<dbReference type="PATRIC" id="fig|864069.3.peg.1498"/>
<dbReference type="RefSeq" id="WP_009490225.1">
    <property type="nucleotide sequence ID" value="NZ_CP141050.1"/>
</dbReference>
<dbReference type="eggNOG" id="COG1073">
    <property type="taxonomic scope" value="Bacteria"/>
</dbReference>
<proteinExistence type="predicted"/>
<evidence type="ECO:0000313" key="2">
    <source>
        <dbReference type="EMBL" id="EIM30033.1"/>
    </source>
</evidence>
<feature type="chain" id="PRO_5003698752" description="Lysophospholipase" evidence="1">
    <location>
        <begin position="23"/>
        <end position="532"/>
    </location>
</feature>
<feature type="signal peptide" evidence="1">
    <location>
        <begin position="1"/>
        <end position="22"/>
    </location>
</feature>
<organism evidence="2 3">
    <name type="scientific">Microvirga lotononidis</name>
    <dbReference type="NCBI Taxonomy" id="864069"/>
    <lineage>
        <taxon>Bacteria</taxon>
        <taxon>Pseudomonadati</taxon>
        <taxon>Pseudomonadota</taxon>
        <taxon>Alphaproteobacteria</taxon>
        <taxon>Hyphomicrobiales</taxon>
        <taxon>Methylobacteriaceae</taxon>
        <taxon>Microvirga</taxon>
    </lineage>
</organism>
<keyword evidence="1" id="KW-0732">Signal</keyword>
<dbReference type="SUPFAM" id="SSF53474">
    <property type="entry name" value="alpha/beta-Hydrolases"/>
    <property type="match status" value="1"/>
</dbReference>
<dbReference type="STRING" id="864069.MicloDRAFT_00013540"/>
<reference evidence="2 3" key="1">
    <citation type="submission" date="2012-02" db="EMBL/GenBank/DDBJ databases">
        <title>Improved High-Quality Draft sequence of Microvirga sp. WSM3557.</title>
        <authorList>
            <consortium name="US DOE Joint Genome Institute"/>
            <person name="Lucas S."/>
            <person name="Han J."/>
            <person name="Lapidus A."/>
            <person name="Cheng J.-F."/>
            <person name="Goodwin L."/>
            <person name="Pitluck S."/>
            <person name="Peters L."/>
            <person name="Zhang X."/>
            <person name="Detter J.C."/>
            <person name="Han C."/>
            <person name="Tapia R."/>
            <person name="Land M."/>
            <person name="Hauser L."/>
            <person name="Kyrpides N."/>
            <person name="Ivanova N."/>
            <person name="Pagani I."/>
            <person name="Brau L."/>
            <person name="Yates R."/>
            <person name="O'Hara G."/>
            <person name="Rui T."/>
            <person name="Howieson J."/>
            <person name="Reeve W."/>
            <person name="Woyke T."/>
        </authorList>
    </citation>
    <scope>NUCLEOTIDE SEQUENCE [LARGE SCALE GENOMIC DNA]</scope>
    <source>
        <strain evidence="2 3">WSM3557</strain>
    </source>
</reference>
<protein>
    <recommendedName>
        <fullName evidence="4">Lysophospholipase</fullName>
    </recommendedName>
</protein>
<dbReference type="InterPro" id="IPR029058">
    <property type="entry name" value="AB_hydrolase_fold"/>
</dbReference>
<keyword evidence="3" id="KW-1185">Reference proteome</keyword>
<evidence type="ECO:0000256" key="1">
    <source>
        <dbReference type="SAM" id="SignalP"/>
    </source>
</evidence>
<sequence length="532" mass="58232" precursor="true">MTRYLLASSAMLSLLLGSPGLAQQTKQIVNAGTPEPECTFHVNYDRNADMPGYVLDRNGRQQCLPFMPTNQLIPSDYKGKDFYTEEFTDAKIRARWAECKKTSACADPVIAGAKGFVAYEKRDTGTVDPVGKVDPEGEIDLRDIRRPAYFGKTQYQEPIAEAEARTYTVEFTVPRDSYERLHLKKDDPIRLRGWYLEGQGSDNDAGQKVRALVVMNNGGGGEITTIDNPKSEGAVFDPTTKKWLAGKFPDGQTEEPGHRHWRGFIYALNQAGFDVLVTDRRGNGVSGGVSGYNTGEQANDIFRELTALETGDGLRLLTPAGEVLSGAQARGRLLAGQKATQIPVVVGGYSRGSYTAAWTMHKNFVEDCNYDVPDGGCKPARAWSNIKGAILYGPNSAGLGYRMAGHDLIEAALRSDYNTTYYPDGNVLANIGKWPGVLIVKGIWDYVEGLEGSLDAFNRASEPKDLFVFRGPHQLNTQAPENMKLAGERMAAFARAAVLGRKQVAGGLHPANLKELVTSSPDYWEITTAPKE</sequence>
<gene>
    <name evidence="2" type="ORF">MicloDRAFT_00013540</name>
</gene>
<evidence type="ECO:0000313" key="3">
    <source>
        <dbReference type="Proteomes" id="UP000003947"/>
    </source>
</evidence>
<evidence type="ECO:0008006" key="4">
    <source>
        <dbReference type="Google" id="ProtNLM"/>
    </source>
</evidence>